<evidence type="ECO:0000313" key="1">
    <source>
        <dbReference type="EMBL" id="THG03705.1"/>
    </source>
</evidence>
<gene>
    <name evidence="1" type="ORF">TEA_021825</name>
</gene>
<dbReference type="AlphaFoldDB" id="A0A4S4DLD1"/>
<protein>
    <submittedName>
        <fullName evidence="1">Uncharacterized protein</fullName>
    </submittedName>
</protein>
<keyword evidence="2" id="KW-1185">Reference proteome</keyword>
<evidence type="ECO:0000313" key="2">
    <source>
        <dbReference type="Proteomes" id="UP000306102"/>
    </source>
</evidence>
<dbReference type="Proteomes" id="UP000306102">
    <property type="component" value="Unassembled WGS sequence"/>
</dbReference>
<sequence length="183" mass="20688">MVNNDETLLSAVNDITPKSFRPNDSVAWAEVFYTPDGSYKPSRPSGTLKYSYSNQSGDLKDILEERVTYKKRARWQKAQRMPAQQRLAPKERITEEHIRVKDDAFAATVKASPVVEDKRATGKIQAVGQEDGRTNNHGRDLESSVLEDVELSLLAKKQVVELTLLTNFEVPCRAEFARQKASY</sequence>
<accession>A0A4S4DLD1</accession>
<proteinExistence type="predicted"/>
<organism evidence="1 2">
    <name type="scientific">Camellia sinensis var. sinensis</name>
    <name type="common">China tea</name>
    <dbReference type="NCBI Taxonomy" id="542762"/>
    <lineage>
        <taxon>Eukaryota</taxon>
        <taxon>Viridiplantae</taxon>
        <taxon>Streptophyta</taxon>
        <taxon>Embryophyta</taxon>
        <taxon>Tracheophyta</taxon>
        <taxon>Spermatophyta</taxon>
        <taxon>Magnoliopsida</taxon>
        <taxon>eudicotyledons</taxon>
        <taxon>Gunneridae</taxon>
        <taxon>Pentapetalae</taxon>
        <taxon>asterids</taxon>
        <taxon>Ericales</taxon>
        <taxon>Theaceae</taxon>
        <taxon>Camellia</taxon>
    </lineage>
</organism>
<reference evidence="1 2" key="1">
    <citation type="journal article" date="2018" name="Proc. Natl. Acad. Sci. U.S.A.">
        <title>Draft genome sequence of Camellia sinensis var. sinensis provides insights into the evolution of the tea genome and tea quality.</title>
        <authorList>
            <person name="Wei C."/>
            <person name="Yang H."/>
            <person name="Wang S."/>
            <person name="Zhao J."/>
            <person name="Liu C."/>
            <person name="Gao L."/>
            <person name="Xia E."/>
            <person name="Lu Y."/>
            <person name="Tai Y."/>
            <person name="She G."/>
            <person name="Sun J."/>
            <person name="Cao H."/>
            <person name="Tong W."/>
            <person name="Gao Q."/>
            <person name="Li Y."/>
            <person name="Deng W."/>
            <person name="Jiang X."/>
            <person name="Wang W."/>
            <person name="Chen Q."/>
            <person name="Zhang S."/>
            <person name="Li H."/>
            <person name="Wu J."/>
            <person name="Wang P."/>
            <person name="Li P."/>
            <person name="Shi C."/>
            <person name="Zheng F."/>
            <person name="Jian J."/>
            <person name="Huang B."/>
            <person name="Shan D."/>
            <person name="Shi M."/>
            <person name="Fang C."/>
            <person name="Yue Y."/>
            <person name="Li F."/>
            <person name="Li D."/>
            <person name="Wei S."/>
            <person name="Han B."/>
            <person name="Jiang C."/>
            <person name="Yin Y."/>
            <person name="Xia T."/>
            <person name="Zhang Z."/>
            <person name="Bennetzen J.L."/>
            <person name="Zhao S."/>
            <person name="Wan X."/>
        </authorList>
    </citation>
    <scope>NUCLEOTIDE SEQUENCE [LARGE SCALE GENOMIC DNA]</scope>
    <source>
        <strain evidence="2">cv. Shuchazao</strain>
        <tissue evidence="1">Leaf</tissue>
    </source>
</reference>
<comment type="caution">
    <text evidence="1">The sequence shown here is derived from an EMBL/GenBank/DDBJ whole genome shotgun (WGS) entry which is preliminary data.</text>
</comment>
<dbReference type="EMBL" id="SDRB02010890">
    <property type="protein sequence ID" value="THG03705.1"/>
    <property type="molecule type" value="Genomic_DNA"/>
</dbReference>
<name>A0A4S4DLD1_CAMSN</name>